<evidence type="ECO:0000313" key="13">
    <source>
        <dbReference type="Proteomes" id="UP000509704"/>
    </source>
</evidence>
<keyword evidence="4 8" id="KW-0064">Aspartyl protease</keyword>
<evidence type="ECO:0000256" key="9">
    <source>
        <dbReference type="SAM" id="MobiDB-lite"/>
    </source>
</evidence>
<dbReference type="PANTHER" id="PTHR47966:SF65">
    <property type="entry name" value="ASPARTIC-TYPE ENDOPEPTIDASE"/>
    <property type="match status" value="1"/>
</dbReference>
<dbReference type="PRINTS" id="PR00792">
    <property type="entry name" value="PEPSIN"/>
</dbReference>
<feature type="signal peptide" evidence="10">
    <location>
        <begin position="1"/>
        <end position="23"/>
    </location>
</feature>
<dbReference type="InterPro" id="IPR033876">
    <property type="entry name" value="SAP-like"/>
</dbReference>
<gene>
    <name evidence="12" type="ORF">HG535_0F03120</name>
</gene>
<feature type="disulfide bond" evidence="7">
    <location>
        <begin position="347"/>
        <end position="382"/>
    </location>
</feature>
<keyword evidence="13" id="KW-1185">Reference proteome</keyword>
<dbReference type="CDD" id="cd05474">
    <property type="entry name" value="SAP_like"/>
    <property type="match status" value="1"/>
</dbReference>
<evidence type="ECO:0000256" key="8">
    <source>
        <dbReference type="RuleBase" id="RU000454"/>
    </source>
</evidence>
<evidence type="ECO:0000256" key="5">
    <source>
        <dbReference type="ARBA" id="ARBA00022801"/>
    </source>
</evidence>
<feature type="chain" id="PRO_5028857046" description="Peptidase A1 domain-containing protein" evidence="10">
    <location>
        <begin position="24"/>
        <end position="653"/>
    </location>
</feature>
<dbReference type="KEGG" id="zmk:HG535_0F03120"/>
<evidence type="ECO:0000256" key="6">
    <source>
        <dbReference type="PIRSR" id="PIRSR601461-1"/>
    </source>
</evidence>
<feature type="compositionally biased region" description="Low complexity" evidence="9">
    <location>
        <begin position="584"/>
        <end position="595"/>
    </location>
</feature>
<evidence type="ECO:0000256" key="10">
    <source>
        <dbReference type="SAM" id="SignalP"/>
    </source>
</evidence>
<dbReference type="OrthoDB" id="771136at2759"/>
<sequence>MAFPVSFLSLYLMTWYISSHVRAFPTGVITPANKLDSLEIPITRVENPFRNALRKRSGSGLEIDLRYEQDLFYAATLDIGTPVQEITVLFDTGSSDMWVMSSVNPYCLPEKGTATYSNKSYNGGEISPSIDCQLSGTYDANVSSSIQKLDIGRFYTNYSDGSFADGYWCRERLVLNGRDISNLQFGVADVASTPAGGVLGIGFQSLESVRGYSDAPGDFYPNFPQVLKNEGLINTVAYSLHLNSNSGSIVFGATDRTKFAGDMYTFPMVNQYPNIVDKPATLAITLQGLGIRSAKKCKQKTVTTTKTAALLDSGTSLMSAPQNILQDMASFVNAFYSEKDQIYMLKCPPSDDDTEFHFDFGDLTIKVPLSNLILQPPQNGYCGFGVLPGDESFTLGQVFLSSAYVVYDLDHYQISLAQARANSQISEGQVEQIPENGNIRDAIRASAMPWSSTEPFSVTSDIFEGNVLHCTSRQSANFTTSSNLYQSKPTSPNNARYPLARSTASSFSVIESAPLSRSVRASGTYSSMISLATTIAASVFDKSQDTTSGVSSMSLHTIGAPEASIKSASSLSITSSGISALPISSSTNASPNSNPGKEVNTNATKSHSKRSTFKPAKKSTTSQQHITDRSILVTTATKIIHLTTTVTAKFCTL</sequence>
<dbReference type="GO" id="GO:0006508">
    <property type="term" value="P:proteolysis"/>
    <property type="evidence" value="ECO:0007669"/>
    <property type="project" value="UniProtKB-KW"/>
</dbReference>
<dbReference type="AlphaFoldDB" id="A0A7H9B535"/>
<dbReference type="SUPFAM" id="SSF50630">
    <property type="entry name" value="Acid proteases"/>
    <property type="match status" value="1"/>
</dbReference>
<dbReference type="RefSeq" id="XP_037145527.1">
    <property type="nucleotide sequence ID" value="XM_037289632.1"/>
</dbReference>
<organism evidence="12 13">
    <name type="scientific">Zygotorulaspora mrakii</name>
    <name type="common">Zygosaccharomyces mrakii</name>
    <dbReference type="NCBI Taxonomy" id="42260"/>
    <lineage>
        <taxon>Eukaryota</taxon>
        <taxon>Fungi</taxon>
        <taxon>Dikarya</taxon>
        <taxon>Ascomycota</taxon>
        <taxon>Saccharomycotina</taxon>
        <taxon>Saccharomycetes</taxon>
        <taxon>Saccharomycetales</taxon>
        <taxon>Saccharomycetaceae</taxon>
        <taxon>Zygotorulaspora</taxon>
    </lineage>
</organism>
<dbReference type="GO" id="GO:0071944">
    <property type="term" value="C:cell periphery"/>
    <property type="evidence" value="ECO:0007669"/>
    <property type="project" value="UniProtKB-ARBA"/>
</dbReference>
<evidence type="ECO:0000259" key="11">
    <source>
        <dbReference type="PROSITE" id="PS51767"/>
    </source>
</evidence>
<name>A0A7H9B535_ZYGMR</name>
<dbReference type="InterPro" id="IPR033121">
    <property type="entry name" value="PEPTIDASE_A1"/>
</dbReference>
<feature type="region of interest" description="Disordered" evidence="9">
    <location>
        <begin position="584"/>
        <end position="626"/>
    </location>
</feature>
<evidence type="ECO:0000313" key="12">
    <source>
        <dbReference type="EMBL" id="QLG73801.1"/>
    </source>
</evidence>
<reference evidence="12 13" key="1">
    <citation type="submission" date="2020-07" db="EMBL/GenBank/DDBJ databases">
        <title>The yeast mating-type switching endonuclease HO is a domesticated member of an unorthodox homing genetic element family.</title>
        <authorList>
            <person name="Coughlan A.Y."/>
            <person name="Lombardi L."/>
            <person name="Braun-Galleani S."/>
            <person name="Martos A.R."/>
            <person name="Galeote V."/>
            <person name="Bigey F."/>
            <person name="Dequin S."/>
            <person name="Byrne K.P."/>
            <person name="Wolfe K.H."/>
        </authorList>
    </citation>
    <scope>NUCLEOTIDE SEQUENCE [LARGE SCALE GENOMIC DNA]</scope>
    <source>
        <strain evidence="12 13">NRRL Y-6702</strain>
    </source>
</reference>
<keyword evidence="5 8" id="KW-0378">Hydrolase</keyword>
<feature type="active site" evidence="6">
    <location>
        <position position="312"/>
    </location>
</feature>
<dbReference type="GO" id="GO:0004190">
    <property type="term" value="F:aspartic-type endopeptidase activity"/>
    <property type="evidence" value="ECO:0007669"/>
    <property type="project" value="UniProtKB-KW"/>
</dbReference>
<proteinExistence type="inferred from homology"/>
<dbReference type="PANTHER" id="PTHR47966">
    <property type="entry name" value="BETA-SITE APP-CLEAVING ENZYME, ISOFORM A-RELATED"/>
    <property type="match status" value="1"/>
</dbReference>
<evidence type="ECO:0000256" key="3">
    <source>
        <dbReference type="ARBA" id="ARBA00022729"/>
    </source>
</evidence>
<dbReference type="PROSITE" id="PS51767">
    <property type="entry name" value="PEPTIDASE_A1"/>
    <property type="match status" value="1"/>
</dbReference>
<dbReference type="PROSITE" id="PS00141">
    <property type="entry name" value="ASP_PROTEASE"/>
    <property type="match status" value="1"/>
</dbReference>
<dbReference type="Gene3D" id="2.40.70.10">
    <property type="entry name" value="Acid Proteases"/>
    <property type="match status" value="2"/>
</dbReference>
<protein>
    <recommendedName>
        <fullName evidence="11">Peptidase A1 domain-containing protein</fullName>
    </recommendedName>
</protein>
<dbReference type="InterPro" id="IPR001969">
    <property type="entry name" value="Aspartic_peptidase_AS"/>
</dbReference>
<feature type="compositionally biased region" description="Basic residues" evidence="9">
    <location>
        <begin position="606"/>
        <end position="617"/>
    </location>
</feature>
<dbReference type="InterPro" id="IPR021109">
    <property type="entry name" value="Peptidase_aspartic_dom_sf"/>
</dbReference>
<accession>A0A7H9B535</accession>
<dbReference type="GeneID" id="59237560"/>
<comment type="similarity">
    <text evidence="1 8">Belongs to the peptidase A1 family.</text>
</comment>
<evidence type="ECO:0000256" key="7">
    <source>
        <dbReference type="PIRSR" id="PIRSR601461-2"/>
    </source>
</evidence>
<keyword evidence="2 8" id="KW-0645">Protease</keyword>
<feature type="active site" evidence="6">
    <location>
        <position position="91"/>
    </location>
</feature>
<keyword evidence="3 10" id="KW-0732">Signal</keyword>
<dbReference type="Proteomes" id="UP000509704">
    <property type="component" value="Chromosome 6"/>
</dbReference>
<evidence type="ECO:0000256" key="1">
    <source>
        <dbReference type="ARBA" id="ARBA00007447"/>
    </source>
</evidence>
<dbReference type="InterPro" id="IPR001461">
    <property type="entry name" value="Aspartic_peptidase_A1"/>
</dbReference>
<dbReference type="Pfam" id="PF00026">
    <property type="entry name" value="Asp"/>
    <property type="match status" value="1"/>
</dbReference>
<evidence type="ECO:0000256" key="4">
    <source>
        <dbReference type="ARBA" id="ARBA00022750"/>
    </source>
</evidence>
<feature type="domain" description="Peptidase A1" evidence="11">
    <location>
        <begin position="73"/>
        <end position="417"/>
    </location>
</feature>
<dbReference type="EMBL" id="CP058609">
    <property type="protein sequence ID" value="QLG73801.1"/>
    <property type="molecule type" value="Genomic_DNA"/>
</dbReference>
<keyword evidence="7" id="KW-1015">Disulfide bond</keyword>
<evidence type="ECO:0000256" key="2">
    <source>
        <dbReference type="ARBA" id="ARBA00022670"/>
    </source>
</evidence>